<dbReference type="SUPFAM" id="SSF159245">
    <property type="entry name" value="AttH-like"/>
    <property type="match status" value="1"/>
</dbReference>
<protein>
    <submittedName>
        <fullName evidence="1">Tocopherol cyclase</fullName>
    </submittedName>
</protein>
<name>A0A0G3HB16_9CORY</name>
<dbReference type="GO" id="GO:0009976">
    <property type="term" value="F:tocopherol cyclase activity"/>
    <property type="evidence" value="ECO:0007669"/>
    <property type="project" value="InterPro"/>
</dbReference>
<dbReference type="KEGG" id="cted:CTEST_04575"/>
<evidence type="ECO:0000313" key="1">
    <source>
        <dbReference type="EMBL" id="AKK08362.1"/>
    </source>
</evidence>
<sequence length="370" mass="40009">MSSRRFLNAQTSGLWFTCGMSLMSKYRSTGADPLFGDPRRAHRGVAMEGYFWRITDPDTGRVVIALCGANEGPDGAWSTVGLASWPNGVVRTEALDGAWTNPDGLGVRGGFSPDEGARPAFDGSDRELHVNLGEDAQLDVTFHDLSPWPHRMLGGSSIFQTIPALNQYWHPWLPSGRASGTARVGGETWEFDGAQVYSEKNWGREGFPESWWWGQAQGFAEPGASVAFAGGVVTSGPLTVEVTALVVMLPDGRVIRLGDPAISPVTTTTSDEQWHLSGRGFGWRIEVSASAPLDQAFVLPVPLPSEHRNTPGDLEHLVGDLSVTVSRFGKHVWTGTTTLAALEHGGLDRARAELRRRGLDEGLTHAPPRC</sequence>
<dbReference type="Proteomes" id="UP000035540">
    <property type="component" value="Chromosome"/>
</dbReference>
<dbReference type="PANTHER" id="PTHR35309:SF4">
    <property type="entry name" value="TOCOPHEROL CYCLASE"/>
    <property type="match status" value="1"/>
</dbReference>
<dbReference type="AlphaFoldDB" id="A0A0G3HB16"/>
<dbReference type="InterPro" id="IPR025893">
    <property type="entry name" value="Tocopherol_cyclase"/>
</dbReference>
<dbReference type="Pfam" id="PF14249">
    <property type="entry name" value="Tocopherol_cycl"/>
    <property type="match status" value="1"/>
</dbReference>
<evidence type="ECO:0000313" key="2">
    <source>
        <dbReference type="Proteomes" id="UP000035540"/>
    </source>
</evidence>
<keyword evidence="2" id="KW-1185">Reference proteome</keyword>
<reference evidence="1 2" key="1">
    <citation type="journal article" date="2015" name="Genome Announc.">
        <title>Complete Genome Sequence of the Type Strain Corynebacterium testudinoris DSM 44614, Recovered from Necrotic Lesions in the Mouth of a Tortoise.</title>
        <authorList>
            <person name="Ruckert C."/>
            <person name="Kriete M."/>
            <person name="Jaenicke S."/>
            <person name="Winkler A."/>
            <person name="Tauch A."/>
        </authorList>
    </citation>
    <scope>NUCLEOTIDE SEQUENCE [LARGE SCALE GENOMIC DNA]</scope>
    <source>
        <strain evidence="1 2">DSM 44614</strain>
    </source>
</reference>
<proteinExistence type="predicted"/>
<organism evidence="1 2">
    <name type="scientific">Corynebacterium testudinoris</name>
    <dbReference type="NCBI Taxonomy" id="136857"/>
    <lineage>
        <taxon>Bacteria</taxon>
        <taxon>Bacillati</taxon>
        <taxon>Actinomycetota</taxon>
        <taxon>Actinomycetes</taxon>
        <taxon>Mycobacteriales</taxon>
        <taxon>Corynebacteriaceae</taxon>
        <taxon>Corynebacterium</taxon>
    </lineage>
</organism>
<accession>A0A0G3HB16</accession>
<dbReference type="STRING" id="136857.CTEST_04575"/>
<reference evidence="2" key="2">
    <citation type="submission" date="2015-05" db="EMBL/GenBank/DDBJ databases">
        <title>Complete genome sequence of Corynebacterium testudinoris DSM 44614, recovered from necrotic lesions in the mouth of a tortoise.</title>
        <authorList>
            <person name="Ruckert C."/>
            <person name="Albersmeier A."/>
            <person name="Winkler A."/>
            <person name="Tauch A."/>
        </authorList>
    </citation>
    <scope>NUCLEOTIDE SEQUENCE [LARGE SCALE GENOMIC DNA]</scope>
    <source>
        <strain evidence="2">DSM 44614</strain>
    </source>
</reference>
<dbReference type="EMBL" id="CP011545">
    <property type="protein sequence ID" value="AKK08362.1"/>
    <property type="molecule type" value="Genomic_DNA"/>
</dbReference>
<dbReference type="PATRIC" id="fig|136857.5.peg.906"/>
<gene>
    <name evidence="1" type="ORF">CTEST_04575</name>
</gene>
<dbReference type="PANTHER" id="PTHR35309">
    <property type="match status" value="1"/>
</dbReference>